<dbReference type="Proteomes" id="UP000828390">
    <property type="component" value="Unassembled WGS sequence"/>
</dbReference>
<accession>A0A9D3Y7V4</accession>
<protein>
    <submittedName>
        <fullName evidence="1">Uncharacterized protein</fullName>
    </submittedName>
</protein>
<evidence type="ECO:0000313" key="1">
    <source>
        <dbReference type="EMBL" id="KAH3693450.1"/>
    </source>
</evidence>
<sequence length="78" mass="9172">MNISHKYYKSFKQFSTPPMNISQILQVTQEIQHATYEHLPQIIQVVQDIQHATYDHPLEILQVFNKFSTSPMNISQIL</sequence>
<reference evidence="1" key="2">
    <citation type="submission" date="2020-11" db="EMBL/GenBank/DDBJ databases">
        <authorList>
            <person name="McCartney M.A."/>
            <person name="Auch B."/>
            <person name="Kono T."/>
            <person name="Mallez S."/>
            <person name="Becker A."/>
            <person name="Gohl D.M."/>
            <person name="Silverstein K.A.T."/>
            <person name="Koren S."/>
            <person name="Bechman K.B."/>
            <person name="Herman A."/>
            <person name="Abrahante J.E."/>
            <person name="Garbe J."/>
        </authorList>
    </citation>
    <scope>NUCLEOTIDE SEQUENCE</scope>
    <source>
        <strain evidence="1">Duluth1</strain>
        <tissue evidence="1">Whole animal</tissue>
    </source>
</reference>
<dbReference type="EMBL" id="JAIWYP010000016">
    <property type="protein sequence ID" value="KAH3693450.1"/>
    <property type="molecule type" value="Genomic_DNA"/>
</dbReference>
<organism evidence="1 2">
    <name type="scientific">Dreissena polymorpha</name>
    <name type="common">Zebra mussel</name>
    <name type="synonym">Mytilus polymorpha</name>
    <dbReference type="NCBI Taxonomy" id="45954"/>
    <lineage>
        <taxon>Eukaryota</taxon>
        <taxon>Metazoa</taxon>
        <taxon>Spiralia</taxon>
        <taxon>Lophotrochozoa</taxon>
        <taxon>Mollusca</taxon>
        <taxon>Bivalvia</taxon>
        <taxon>Autobranchia</taxon>
        <taxon>Heteroconchia</taxon>
        <taxon>Euheterodonta</taxon>
        <taxon>Imparidentia</taxon>
        <taxon>Neoheterodontei</taxon>
        <taxon>Myida</taxon>
        <taxon>Dreissenoidea</taxon>
        <taxon>Dreissenidae</taxon>
        <taxon>Dreissena</taxon>
    </lineage>
</organism>
<evidence type="ECO:0000313" key="2">
    <source>
        <dbReference type="Proteomes" id="UP000828390"/>
    </source>
</evidence>
<reference evidence="1" key="1">
    <citation type="journal article" date="2019" name="bioRxiv">
        <title>The Genome of the Zebra Mussel, Dreissena polymorpha: A Resource for Invasive Species Research.</title>
        <authorList>
            <person name="McCartney M.A."/>
            <person name="Auch B."/>
            <person name="Kono T."/>
            <person name="Mallez S."/>
            <person name="Zhang Y."/>
            <person name="Obille A."/>
            <person name="Becker A."/>
            <person name="Abrahante J.E."/>
            <person name="Garbe J."/>
            <person name="Badalamenti J.P."/>
            <person name="Herman A."/>
            <person name="Mangelson H."/>
            <person name="Liachko I."/>
            <person name="Sullivan S."/>
            <person name="Sone E.D."/>
            <person name="Koren S."/>
            <person name="Silverstein K.A.T."/>
            <person name="Beckman K.B."/>
            <person name="Gohl D.M."/>
        </authorList>
    </citation>
    <scope>NUCLEOTIDE SEQUENCE</scope>
    <source>
        <strain evidence="1">Duluth1</strain>
        <tissue evidence="1">Whole animal</tissue>
    </source>
</reference>
<proteinExistence type="predicted"/>
<name>A0A9D3Y7V4_DREPO</name>
<keyword evidence="2" id="KW-1185">Reference proteome</keyword>
<gene>
    <name evidence="1" type="ORF">DPMN_080882</name>
</gene>
<comment type="caution">
    <text evidence="1">The sequence shown here is derived from an EMBL/GenBank/DDBJ whole genome shotgun (WGS) entry which is preliminary data.</text>
</comment>
<dbReference type="AlphaFoldDB" id="A0A9D3Y7V4"/>